<protein>
    <recommendedName>
        <fullName evidence="4">C2H2-type domain-containing protein</fullName>
    </recommendedName>
</protein>
<name>A0A4Y2WUT8_ARAVE</name>
<dbReference type="Proteomes" id="UP000499080">
    <property type="component" value="Unassembled WGS sequence"/>
</dbReference>
<dbReference type="EMBL" id="BGPR01064731">
    <property type="protein sequence ID" value="GBO39657.1"/>
    <property type="molecule type" value="Genomic_DNA"/>
</dbReference>
<gene>
    <name evidence="2" type="ORF">AVEN_162438_1</name>
</gene>
<dbReference type="Gene3D" id="3.30.160.60">
    <property type="entry name" value="Classic Zinc Finger"/>
    <property type="match status" value="1"/>
</dbReference>
<keyword evidence="3" id="KW-1185">Reference proteome</keyword>
<dbReference type="AlphaFoldDB" id="A0A4Y2WUT8"/>
<evidence type="ECO:0000313" key="3">
    <source>
        <dbReference type="Proteomes" id="UP000499080"/>
    </source>
</evidence>
<dbReference type="OrthoDB" id="5399138at2759"/>
<evidence type="ECO:0000313" key="2">
    <source>
        <dbReference type="EMBL" id="GBO39657.1"/>
    </source>
</evidence>
<organism evidence="2 3">
    <name type="scientific">Araneus ventricosus</name>
    <name type="common">Orbweaver spider</name>
    <name type="synonym">Epeira ventricosa</name>
    <dbReference type="NCBI Taxonomy" id="182803"/>
    <lineage>
        <taxon>Eukaryota</taxon>
        <taxon>Metazoa</taxon>
        <taxon>Ecdysozoa</taxon>
        <taxon>Arthropoda</taxon>
        <taxon>Chelicerata</taxon>
        <taxon>Arachnida</taxon>
        <taxon>Araneae</taxon>
        <taxon>Araneomorphae</taxon>
        <taxon>Entelegynae</taxon>
        <taxon>Araneoidea</taxon>
        <taxon>Araneidae</taxon>
        <taxon>Araneus</taxon>
    </lineage>
</organism>
<feature type="region of interest" description="Disordered" evidence="1">
    <location>
        <begin position="42"/>
        <end position="77"/>
    </location>
</feature>
<evidence type="ECO:0008006" key="4">
    <source>
        <dbReference type="Google" id="ProtNLM"/>
    </source>
</evidence>
<sequence>MLCHDVCKSLSKISSTGPRTHTHQTEKPFTYMPMWQQIHLYRKQPDDASRTPRRRSLQSHMGIQAEKTHLNDPPLTHSGKKPFMACPWVNEKFRQRNPLVRHLRIIHRREALQV</sequence>
<proteinExistence type="predicted"/>
<comment type="caution">
    <text evidence="2">The sequence shown here is derived from an EMBL/GenBank/DDBJ whole genome shotgun (WGS) entry which is preliminary data.</text>
</comment>
<reference evidence="2 3" key="1">
    <citation type="journal article" date="2019" name="Sci. Rep.">
        <title>Orb-weaving spider Araneus ventricosus genome elucidates the spidroin gene catalogue.</title>
        <authorList>
            <person name="Kono N."/>
            <person name="Nakamura H."/>
            <person name="Ohtoshi R."/>
            <person name="Moran D.A.P."/>
            <person name="Shinohara A."/>
            <person name="Yoshida Y."/>
            <person name="Fujiwara M."/>
            <person name="Mori M."/>
            <person name="Tomita M."/>
            <person name="Arakawa K."/>
        </authorList>
    </citation>
    <scope>NUCLEOTIDE SEQUENCE [LARGE SCALE GENOMIC DNA]</scope>
</reference>
<evidence type="ECO:0000256" key="1">
    <source>
        <dbReference type="SAM" id="MobiDB-lite"/>
    </source>
</evidence>
<accession>A0A4Y2WUT8</accession>